<reference evidence="3 4" key="1">
    <citation type="submission" date="2018-07" db="EMBL/GenBank/DDBJ databases">
        <title>Genomic Encyclopedia of Type Strains, Phase III (KMG-III): the genomes of soil and plant-associated and newly described type strains.</title>
        <authorList>
            <person name="Whitman W."/>
        </authorList>
    </citation>
    <scope>NUCLEOTIDE SEQUENCE [LARGE SCALE GENOMIC DNA]</scope>
    <source>
        <strain evidence="3 4">CECT 7946</strain>
    </source>
</reference>
<dbReference type="AlphaFoldDB" id="A0A3D9H3M1"/>
<dbReference type="NCBIfam" id="TIGR04183">
    <property type="entry name" value="Por_Secre_tail"/>
    <property type="match status" value="1"/>
</dbReference>
<proteinExistence type="predicted"/>
<dbReference type="Proteomes" id="UP000256980">
    <property type="component" value="Unassembled WGS sequence"/>
</dbReference>
<feature type="domain" description="Secretion system C-terminal sorting" evidence="2">
    <location>
        <begin position="167"/>
        <end position="233"/>
    </location>
</feature>
<gene>
    <name evidence="3" type="ORF">DFQ10_104286</name>
</gene>
<organism evidence="3 4">
    <name type="scientific">Winogradskyella eximia</name>
    <dbReference type="NCBI Taxonomy" id="262006"/>
    <lineage>
        <taxon>Bacteria</taxon>
        <taxon>Pseudomonadati</taxon>
        <taxon>Bacteroidota</taxon>
        <taxon>Flavobacteriia</taxon>
        <taxon>Flavobacteriales</taxon>
        <taxon>Flavobacteriaceae</taxon>
        <taxon>Winogradskyella</taxon>
    </lineage>
</organism>
<dbReference type="Pfam" id="PF18962">
    <property type="entry name" value="Por_Secre_tail"/>
    <property type="match status" value="1"/>
</dbReference>
<accession>A0A3D9H3M1</accession>
<dbReference type="EMBL" id="QRDV01000004">
    <property type="protein sequence ID" value="RED44093.1"/>
    <property type="molecule type" value="Genomic_DNA"/>
</dbReference>
<comment type="caution">
    <text evidence="3">The sequence shown here is derived from an EMBL/GenBank/DDBJ whole genome shotgun (WGS) entry which is preliminary data.</text>
</comment>
<sequence length="235" mass="26831">MSLNSVAQEQMLFDDLWILEDLVIDNNSYLPPNNEEITYVTLDFDSYVHESIQYINLFGSTCETIGGLIEFNNSSSNFSFTDGPYETLGGGCMQSQNAIYEGLYFGFFYDNYNNGNIFNYSIVINTDNSKTLTVTSFNGDQAIYGSQTLSINENEGVEISLFYNAKNKSIEIASENQLDRVSIRIFNTLGKQVFHLNKNNKEKVIINLQEFADGIYFVTLQNEINQVIRKRIIKY</sequence>
<evidence type="ECO:0000313" key="4">
    <source>
        <dbReference type="Proteomes" id="UP000256980"/>
    </source>
</evidence>
<dbReference type="InterPro" id="IPR026444">
    <property type="entry name" value="Secre_tail"/>
</dbReference>
<evidence type="ECO:0000256" key="1">
    <source>
        <dbReference type="ARBA" id="ARBA00022729"/>
    </source>
</evidence>
<evidence type="ECO:0000259" key="2">
    <source>
        <dbReference type="Pfam" id="PF18962"/>
    </source>
</evidence>
<keyword evidence="1" id="KW-0732">Signal</keyword>
<protein>
    <submittedName>
        <fullName evidence="3">Putative secreted protein (Por secretion system target)</fullName>
    </submittedName>
</protein>
<evidence type="ECO:0000313" key="3">
    <source>
        <dbReference type="EMBL" id="RED44093.1"/>
    </source>
</evidence>
<name>A0A3D9H3M1_9FLAO</name>
<keyword evidence="4" id="KW-1185">Reference proteome</keyword>